<organism evidence="2 3">
    <name type="scientific">Streptosporangium subroseum</name>
    <dbReference type="NCBI Taxonomy" id="106412"/>
    <lineage>
        <taxon>Bacteria</taxon>
        <taxon>Bacillati</taxon>
        <taxon>Actinomycetota</taxon>
        <taxon>Actinomycetes</taxon>
        <taxon>Streptosporangiales</taxon>
        <taxon>Streptosporangiaceae</taxon>
        <taxon>Streptosporangium</taxon>
    </lineage>
</organism>
<dbReference type="Pfam" id="PF25976">
    <property type="entry name" value="LpqB_N"/>
    <property type="match status" value="1"/>
</dbReference>
<dbReference type="SMART" id="SM00909">
    <property type="entry name" value="Germane"/>
    <property type="match status" value="1"/>
</dbReference>
<dbReference type="EMBL" id="FZOD01000065">
    <property type="protein sequence ID" value="SNT56978.1"/>
    <property type="molecule type" value="Genomic_DNA"/>
</dbReference>
<dbReference type="Pfam" id="PF10647">
    <property type="entry name" value="Gmad1"/>
    <property type="match status" value="1"/>
</dbReference>
<dbReference type="AlphaFoldDB" id="A0A239NRF7"/>
<accession>A0A239NRF7</accession>
<dbReference type="PROSITE" id="PS51257">
    <property type="entry name" value="PROKAR_LIPOPROTEIN"/>
    <property type="match status" value="1"/>
</dbReference>
<evidence type="ECO:0000313" key="2">
    <source>
        <dbReference type="EMBL" id="SNT56978.1"/>
    </source>
</evidence>
<feature type="domain" description="GerMN" evidence="1">
    <location>
        <begin position="220"/>
        <end position="306"/>
    </location>
</feature>
<reference evidence="2 3" key="1">
    <citation type="submission" date="2017-06" db="EMBL/GenBank/DDBJ databases">
        <authorList>
            <person name="Kim H.J."/>
            <person name="Triplett B.A."/>
        </authorList>
    </citation>
    <scope>NUCLEOTIDE SEQUENCE [LARGE SCALE GENOMIC DNA]</scope>
    <source>
        <strain evidence="2 3">CGMCC 4.2132</strain>
    </source>
</reference>
<dbReference type="Pfam" id="PF10646">
    <property type="entry name" value="Germane"/>
    <property type="match status" value="1"/>
</dbReference>
<dbReference type="SUPFAM" id="SSF69322">
    <property type="entry name" value="Tricorn protease domain 2"/>
    <property type="match status" value="1"/>
</dbReference>
<dbReference type="Proteomes" id="UP000198282">
    <property type="component" value="Unassembled WGS sequence"/>
</dbReference>
<keyword evidence="3" id="KW-1185">Reference proteome</keyword>
<dbReference type="OrthoDB" id="3226781at2"/>
<sequence>MWTRRISWIGPGRGVGTVSLIIVLTWAGTACAVIPTGNKPIAVADARKGNPLGDPYARVIAMPPKDGWSPEKVVTGFRAAMASPDDPEREIARRYLTDAFAKQWNPKGDVTVYEHGEYEKFSSVQEDEGKARVTLKGDITAYIGQDGRYKPSGGPLNMPFSLVKGPNGWRISGGPEGLVLSESDVDHGYRPVDLYFLDSEWKGLVIDQVRVPIDPTANSAKTAVERLLQGPSSLLKGAVKTAFEPDTKLIDVTTEDNRVIIDLNKRVASDLIGPMAAQLAGTLSTLTKGGWGFRVEVNGESYYSDSSLQIEAQEQSAFDHWMTPRDIAPFYMSDGGLRLLTSEKIGQPVPGRAGEKDETRTYPAISDEKPARVAALSKGGKSISVASISAGGEWQEWATGESLTPPSWDRYDTLWTVNRPNDHTSVVIRHDRYNRQQYRVTAPELDTVYVKSLKIARDGVHVAVVVKDGAEEQVKIGTVVGQGSATRIDNLQSVVQGKAIKDIAWNDGKSLYVLTEKSELLEASVAAEAKPLPPDPRIQSITALDGSLLAGAKDDGKLQILYRTSAKWEELVKDEAGKPDFVENGPTSPVYPLG</sequence>
<name>A0A239NRF7_9ACTN</name>
<gene>
    <name evidence="2" type="ORF">SAMN05216276_106544</name>
</gene>
<dbReference type="InterPro" id="IPR059026">
    <property type="entry name" value="LpqB_N"/>
</dbReference>
<dbReference type="InterPro" id="IPR019606">
    <property type="entry name" value="GerMN"/>
</dbReference>
<protein>
    <submittedName>
        <fullName evidence="2">Sporulation and spore germination</fullName>
    </submittedName>
</protein>
<evidence type="ECO:0000259" key="1">
    <source>
        <dbReference type="SMART" id="SM00909"/>
    </source>
</evidence>
<proteinExistence type="predicted"/>
<evidence type="ECO:0000313" key="3">
    <source>
        <dbReference type="Proteomes" id="UP000198282"/>
    </source>
</evidence>
<dbReference type="InterPro" id="IPR018910">
    <property type="entry name" value="LpqB_C"/>
</dbReference>